<reference evidence="1" key="1">
    <citation type="submission" date="2007-08" db="EMBL/GenBank/DDBJ databases">
        <authorList>
            <person name="Frangeul L."/>
        </authorList>
    </citation>
    <scope>NUCLEOTIDE SEQUENCE</scope>
    <source>
        <strain evidence="1">PCC 7806</strain>
    </source>
</reference>
<dbReference type="EMBL" id="AM778950">
    <property type="protein sequence ID" value="CAO90773.1"/>
    <property type="molecule type" value="Genomic_DNA"/>
</dbReference>
<sequence length="44" mass="5122">MLTLTKTTRAISALFVTEQRRIDNESERKNPYVIIPTLSHQFSD</sequence>
<protein>
    <submittedName>
        <fullName evidence="1">Similarity. Hypothetical start</fullName>
    </submittedName>
</protein>
<organism evidence="1">
    <name type="scientific">Microcystis aeruginosa (strain PCC 7806)</name>
    <dbReference type="NCBI Taxonomy" id="267872"/>
    <lineage>
        <taxon>Bacteria</taxon>
        <taxon>Bacillati</taxon>
        <taxon>Cyanobacteriota</taxon>
        <taxon>Cyanophyceae</taxon>
        <taxon>Oscillatoriophycideae</taxon>
        <taxon>Chroococcales</taxon>
        <taxon>Microcystaceae</taxon>
        <taxon>Microcystis</taxon>
    </lineage>
</organism>
<name>A8YJC9_MICA7</name>
<evidence type="ECO:0000313" key="1">
    <source>
        <dbReference type="EMBL" id="CAO90773.1"/>
    </source>
</evidence>
<proteinExistence type="predicted"/>
<accession>A8YJC9</accession>
<dbReference type="AlphaFoldDB" id="A8YJC9"/>
<gene>
    <name evidence="1" type="ORF">IPF_5755</name>
</gene>